<keyword evidence="4 5" id="KW-0234">DNA repair</keyword>
<sequence length="228" mass="25730">MEVVVLVIALEVLVEVVQEGEVRVVVGKFKGDILKRDFYLQNIFVVLRDTLGKVLIRQEGNIITGGRIVEVEAYPGGEDKGSHTYLNKRTPRTEVQFGIGGHAYIYTVHTHHLLNVVIGKKGMPGAILIRAVEPMYGIDVMKARRGMEDLKSLTNGPGKFTQAMNITKLLNGIDFCSKDSELFLIDDGFKVEEKNIVKTTRIGIDYAEEFRDVPWRWYLEGNMFVSRV</sequence>
<dbReference type="InterPro" id="IPR011034">
    <property type="entry name" value="Formyl_transferase-like_C_sf"/>
</dbReference>
<dbReference type="GO" id="GO:0003677">
    <property type="term" value="F:DNA binding"/>
    <property type="evidence" value="ECO:0007669"/>
    <property type="project" value="InterPro"/>
</dbReference>
<evidence type="ECO:0000313" key="7">
    <source>
        <dbReference type="Proteomes" id="UP000576550"/>
    </source>
</evidence>
<keyword evidence="3 5" id="KW-0378">Hydrolase</keyword>
<reference evidence="6 7" key="1">
    <citation type="journal article" date="2020" name="Biotechnol. Biofuels">
        <title>New insights from the biogas microbiome by comprehensive genome-resolved metagenomics of nearly 1600 species originating from multiple anaerobic digesters.</title>
        <authorList>
            <person name="Campanaro S."/>
            <person name="Treu L."/>
            <person name="Rodriguez-R L.M."/>
            <person name="Kovalovszki A."/>
            <person name="Ziels R.M."/>
            <person name="Maus I."/>
            <person name="Zhu X."/>
            <person name="Kougias P.G."/>
            <person name="Basile A."/>
            <person name="Luo G."/>
            <person name="Schluter A."/>
            <person name="Konstantinidis K.T."/>
            <person name="Angelidaki I."/>
        </authorList>
    </citation>
    <scope>NUCLEOTIDE SEQUENCE [LARGE SCALE GENOMIC DNA]</scope>
    <source>
        <strain evidence="6">AS05jafATM_89</strain>
    </source>
</reference>
<dbReference type="InterPro" id="IPR036995">
    <property type="entry name" value="MPG_sf"/>
</dbReference>
<evidence type="ECO:0000256" key="2">
    <source>
        <dbReference type="ARBA" id="ARBA00022763"/>
    </source>
</evidence>
<name>A0A832R9Q8_9BACT</name>
<dbReference type="GO" id="GO:0003905">
    <property type="term" value="F:alkylbase DNA N-glycosylase activity"/>
    <property type="evidence" value="ECO:0007669"/>
    <property type="project" value="InterPro"/>
</dbReference>
<dbReference type="AlphaFoldDB" id="A0A832R9Q8"/>
<dbReference type="FunFam" id="3.10.300.10:FF:000001">
    <property type="entry name" value="Putative 3-methyladenine DNA glycosylase"/>
    <property type="match status" value="1"/>
</dbReference>
<dbReference type="Gene3D" id="3.10.300.10">
    <property type="entry name" value="Methylpurine-DNA glycosylase (MPG)"/>
    <property type="match status" value="1"/>
</dbReference>
<dbReference type="InterPro" id="IPR003180">
    <property type="entry name" value="MPG"/>
</dbReference>
<dbReference type="Pfam" id="PF02245">
    <property type="entry name" value="Pur_DNA_glyco"/>
    <property type="match status" value="1"/>
</dbReference>
<dbReference type="GO" id="GO:0006284">
    <property type="term" value="P:base-excision repair"/>
    <property type="evidence" value="ECO:0007669"/>
    <property type="project" value="InterPro"/>
</dbReference>
<dbReference type="EC" id="3.2.2.-" evidence="5"/>
<dbReference type="SUPFAM" id="SSF50486">
    <property type="entry name" value="FMT C-terminal domain-like"/>
    <property type="match status" value="1"/>
</dbReference>
<comment type="similarity">
    <text evidence="1 5">Belongs to the DNA glycosylase MPG family.</text>
</comment>
<dbReference type="Proteomes" id="UP000576550">
    <property type="component" value="Unassembled WGS sequence"/>
</dbReference>
<evidence type="ECO:0000313" key="6">
    <source>
        <dbReference type="EMBL" id="HHX99212.1"/>
    </source>
</evidence>
<accession>A0A832R9Q8</accession>
<keyword evidence="2 5" id="KW-0227">DNA damage</keyword>
<dbReference type="HAMAP" id="MF_00527">
    <property type="entry name" value="3MGH"/>
    <property type="match status" value="1"/>
</dbReference>
<organism evidence="6 7">
    <name type="scientific">Candidatus Dojkabacteria bacterium</name>
    <dbReference type="NCBI Taxonomy" id="2099670"/>
    <lineage>
        <taxon>Bacteria</taxon>
        <taxon>Candidatus Dojkabacteria</taxon>
    </lineage>
</organism>
<dbReference type="NCBIfam" id="TIGR00567">
    <property type="entry name" value="3mg"/>
    <property type="match status" value="1"/>
</dbReference>
<evidence type="ECO:0000256" key="4">
    <source>
        <dbReference type="ARBA" id="ARBA00023204"/>
    </source>
</evidence>
<protein>
    <recommendedName>
        <fullName evidence="5">Putative 3-methyladenine DNA glycosylase</fullName>
        <ecNumber evidence="5">3.2.2.-</ecNumber>
    </recommendedName>
</protein>
<evidence type="ECO:0000256" key="5">
    <source>
        <dbReference type="HAMAP-Rule" id="MF_00527"/>
    </source>
</evidence>
<dbReference type="EMBL" id="DUTP01000002">
    <property type="protein sequence ID" value="HHX99212.1"/>
    <property type="molecule type" value="Genomic_DNA"/>
</dbReference>
<evidence type="ECO:0000256" key="3">
    <source>
        <dbReference type="ARBA" id="ARBA00022801"/>
    </source>
</evidence>
<dbReference type="PANTHER" id="PTHR10429">
    <property type="entry name" value="DNA-3-METHYLADENINE GLYCOSYLASE"/>
    <property type="match status" value="1"/>
</dbReference>
<proteinExistence type="inferred from homology"/>
<comment type="caution">
    <text evidence="6">The sequence shown here is derived from an EMBL/GenBank/DDBJ whole genome shotgun (WGS) entry which is preliminary data.</text>
</comment>
<evidence type="ECO:0000256" key="1">
    <source>
        <dbReference type="ARBA" id="ARBA00009232"/>
    </source>
</evidence>
<dbReference type="CDD" id="cd00540">
    <property type="entry name" value="AAG"/>
    <property type="match status" value="1"/>
</dbReference>
<dbReference type="PANTHER" id="PTHR10429:SF0">
    <property type="entry name" value="DNA-3-METHYLADENINE GLYCOSYLASE"/>
    <property type="match status" value="1"/>
</dbReference>
<gene>
    <name evidence="6" type="ORF">GX533_00815</name>
</gene>